<dbReference type="PANTHER" id="PTHR43711:SF1">
    <property type="entry name" value="HISTIDINE KINASE 1"/>
    <property type="match status" value="1"/>
</dbReference>
<comment type="catalytic activity">
    <reaction evidence="1">
        <text>ATP + protein L-histidine = ADP + protein N-phospho-L-histidine.</text>
        <dbReference type="EC" id="2.7.13.3"/>
    </reaction>
</comment>
<evidence type="ECO:0000256" key="3">
    <source>
        <dbReference type="ARBA" id="ARBA00012438"/>
    </source>
</evidence>
<dbReference type="CDD" id="cd00130">
    <property type="entry name" value="PAS"/>
    <property type="match status" value="1"/>
</dbReference>
<keyword evidence="7" id="KW-0902">Two-component regulatory system</keyword>
<evidence type="ECO:0000259" key="9">
    <source>
        <dbReference type="PROSITE" id="PS50112"/>
    </source>
</evidence>
<dbReference type="EC" id="2.7.13.3" evidence="3"/>
<comment type="subcellular location">
    <subcellularLocation>
        <location evidence="2">Cell membrane</location>
    </subcellularLocation>
</comment>
<organism evidence="10 11">
    <name type="scientific">Knoellia locipacati</name>
    <dbReference type="NCBI Taxonomy" id="882824"/>
    <lineage>
        <taxon>Bacteria</taxon>
        <taxon>Bacillati</taxon>
        <taxon>Actinomycetota</taxon>
        <taxon>Actinomycetes</taxon>
        <taxon>Micrococcales</taxon>
        <taxon>Intrasporangiaceae</taxon>
        <taxon>Knoellia</taxon>
    </lineage>
</organism>
<dbReference type="EMBL" id="BKBA01000011">
    <property type="protein sequence ID" value="GEQ14999.1"/>
    <property type="molecule type" value="Genomic_DNA"/>
</dbReference>
<evidence type="ECO:0000256" key="5">
    <source>
        <dbReference type="ARBA" id="ARBA00022679"/>
    </source>
</evidence>
<dbReference type="Pfam" id="PF00512">
    <property type="entry name" value="HisKA"/>
    <property type="match status" value="1"/>
</dbReference>
<dbReference type="Pfam" id="PF00989">
    <property type="entry name" value="PAS"/>
    <property type="match status" value="1"/>
</dbReference>
<name>A0A512T477_9MICO</name>
<dbReference type="SMART" id="SM00388">
    <property type="entry name" value="HisKA"/>
    <property type="match status" value="1"/>
</dbReference>
<dbReference type="GO" id="GO:0000155">
    <property type="term" value="F:phosphorelay sensor kinase activity"/>
    <property type="evidence" value="ECO:0007669"/>
    <property type="project" value="InterPro"/>
</dbReference>
<feature type="domain" description="PAS" evidence="9">
    <location>
        <begin position="14"/>
        <end position="65"/>
    </location>
</feature>
<dbReference type="RefSeq" id="WP_147066644.1">
    <property type="nucleotide sequence ID" value="NZ_BAABDN010000003.1"/>
</dbReference>
<dbReference type="InterPro" id="IPR000014">
    <property type="entry name" value="PAS"/>
</dbReference>
<dbReference type="InterPro" id="IPR036097">
    <property type="entry name" value="HisK_dim/P_sf"/>
</dbReference>
<dbReference type="AlphaFoldDB" id="A0A512T477"/>
<protein>
    <recommendedName>
        <fullName evidence="3">histidine kinase</fullName>
        <ecNumber evidence="3">2.7.13.3</ecNumber>
    </recommendedName>
</protein>
<dbReference type="PROSITE" id="PS50112">
    <property type="entry name" value="PAS"/>
    <property type="match status" value="1"/>
</dbReference>
<dbReference type="SMART" id="SM00091">
    <property type="entry name" value="PAS"/>
    <property type="match status" value="1"/>
</dbReference>
<feature type="domain" description="Histidine kinase" evidence="8">
    <location>
        <begin position="145"/>
        <end position="360"/>
    </location>
</feature>
<dbReference type="Gene3D" id="1.10.287.130">
    <property type="match status" value="1"/>
</dbReference>
<dbReference type="PRINTS" id="PR00344">
    <property type="entry name" value="BCTRLSENSOR"/>
</dbReference>
<dbReference type="Pfam" id="PF02518">
    <property type="entry name" value="HATPase_c"/>
    <property type="match status" value="1"/>
</dbReference>
<keyword evidence="5" id="KW-0808">Transferase</keyword>
<sequence>MDQQVPEEPVLTVSHSAASSAAEMLPDGLIAADSEGIVSSVNQRAEQMLGRRAAELVGHDIREVLPLETRNGESWWAMTDPWNGLRTRTGHREKLLQLPDGIELLITARYLRAGRAGPLGAILLSLRDAEARRRAELDHAALISTIAHELRSPLTGVKGFTSTLRRRWDQFSEEQRLTMLEAIDADADRLTRLITDLLDVSRIDSGRLRIHEVPLPTRDIFEHHVKRHVAAGQDEQDFTITVGEGAEEIFADADRLDQVLSNLLENAVRHRAKNVTLEASPWSGPTGPGVMISVSDDGTGIPAEQRRAVFSRFWHGPSGGGTGLGLYIVRGVVEVHGGWAEIDDAPGGGAVVRAFFPAEPS</sequence>
<dbReference type="InterPro" id="IPR035965">
    <property type="entry name" value="PAS-like_dom_sf"/>
</dbReference>
<dbReference type="SUPFAM" id="SSF47384">
    <property type="entry name" value="Homodimeric domain of signal transducing histidine kinase"/>
    <property type="match status" value="1"/>
</dbReference>
<dbReference type="InterPro" id="IPR004358">
    <property type="entry name" value="Sig_transdc_His_kin-like_C"/>
</dbReference>
<dbReference type="SUPFAM" id="SSF55874">
    <property type="entry name" value="ATPase domain of HSP90 chaperone/DNA topoisomerase II/histidine kinase"/>
    <property type="match status" value="1"/>
</dbReference>
<dbReference type="InterPro" id="IPR013767">
    <property type="entry name" value="PAS_fold"/>
</dbReference>
<dbReference type="PROSITE" id="PS50109">
    <property type="entry name" value="HIS_KIN"/>
    <property type="match status" value="1"/>
</dbReference>
<dbReference type="Gene3D" id="3.30.450.20">
    <property type="entry name" value="PAS domain"/>
    <property type="match status" value="1"/>
</dbReference>
<dbReference type="InterPro" id="IPR003594">
    <property type="entry name" value="HATPase_dom"/>
</dbReference>
<gene>
    <name evidence="10" type="ORF">KLO01_30460</name>
</gene>
<evidence type="ECO:0000256" key="2">
    <source>
        <dbReference type="ARBA" id="ARBA00004236"/>
    </source>
</evidence>
<dbReference type="NCBIfam" id="TIGR00229">
    <property type="entry name" value="sensory_box"/>
    <property type="match status" value="1"/>
</dbReference>
<evidence type="ECO:0000313" key="10">
    <source>
        <dbReference type="EMBL" id="GEQ14999.1"/>
    </source>
</evidence>
<evidence type="ECO:0000256" key="4">
    <source>
        <dbReference type="ARBA" id="ARBA00022553"/>
    </source>
</evidence>
<evidence type="ECO:0000256" key="6">
    <source>
        <dbReference type="ARBA" id="ARBA00022777"/>
    </source>
</evidence>
<evidence type="ECO:0000313" key="11">
    <source>
        <dbReference type="Proteomes" id="UP000321793"/>
    </source>
</evidence>
<accession>A0A512T477</accession>
<keyword evidence="11" id="KW-1185">Reference proteome</keyword>
<dbReference type="Proteomes" id="UP000321793">
    <property type="component" value="Unassembled WGS sequence"/>
</dbReference>
<dbReference type="CDD" id="cd00075">
    <property type="entry name" value="HATPase"/>
    <property type="match status" value="1"/>
</dbReference>
<dbReference type="CDD" id="cd00082">
    <property type="entry name" value="HisKA"/>
    <property type="match status" value="1"/>
</dbReference>
<dbReference type="InterPro" id="IPR050736">
    <property type="entry name" value="Sensor_HK_Regulatory"/>
</dbReference>
<proteinExistence type="predicted"/>
<evidence type="ECO:0000256" key="1">
    <source>
        <dbReference type="ARBA" id="ARBA00000085"/>
    </source>
</evidence>
<keyword evidence="4" id="KW-0597">Phosphoprotein</keyword>
<dbReference type="GO" id="GO:0006355">
    <property type="term" value="P:regulation of DNA-templated transcription"/>
    <property type="evidence" value="ECO:0007669"/>
    <property type="project" value="InterPro"/>
</dbReference>
<dbReference type="SMART" id="SM00387">
    <property type="entry name" value="HATPase_c"/>
    <property type="match status" value="1"/>
</dbReference>
<dbReference type="InterPro" id="IPR036890">
    <property type="entry name" value="HATPase_C_sf"/>
</dbReference>
<dbReference type="GO" id="GO:0005886">
    <property type="term" value="C:plasma membrane"/>
    <property type="evidence" value="ECO:0007669"/>
    <property type="project" value="UniProtKB-SubCell"/>
</dbReference>
<dbReference type="OrthoDB" id="9757990at2"/>
<dbReference type="Gene3D" id="3.30.565.10">
    <property type="entry name" value="Histidine kinase-like ATPase, C-terminal domain"/>
    <property type="match status" value="1"/>
</dbReference>
<dbReference type="PANTHER" id="PTHR43711">
    <property type="entry name" value="TWO-COMPONENT HISTIDINE KINASE"/>
    <property type="match status" value="1"/>
</dbReference>
<dbReference type="InterPro" id="IPR003661">
    <property type="entry name" value="HisK_dim/P_dom"/>
</dbReference>
<comment type="caution">
    <text evidence="10">The sequence shown here is derived from an EMBL/GenBank/DDBJ whole genome shotgun (WGS) entry which is preliminary data.</text>
</comment>
<evidence type="ECO:0000256" key="7">
    <source>
        <dbReference type="ARBA" id="ARBA00023012"/>
    </source>
</evidence>
<evidence type="ECO:0000259" key="8">
    <source>
        <dbReference type="PROSITE" id="PS50109"/>
    </source>
</evidence>
<dbReference type="InterPro" id="IPR005467">
    <property type="entry name" value="His_kinase_dom"/>
</dbReference>
<reference evidence="10 11" key="1">
    <citation type="submission" date="2019-07" db="EMBL/GenBank/DDBJ databases">
        <title>Whole genome shotgun sequence of Knoellia locipacati NBRC 109775.</title>
        <authorList>
            <person name="Hosoyama A."/>
            <person name="Uohara A."/>
            <person name="Ohji S."/>
            <person name="Ichikawa N."/>
        </authorList>
    </citation>
    <scope>NUCLEOTIDE SEQUENCE [LARGE SCALE GENOMIC DNA]</scope>
    <source>
        <strain evidence="10 11">NBRC 109775</strain>
    </source>
</reference>
<dbReference type="SUPFAM" id="SSF55785">
    <property type="entry name" value="PYP-like sensor domain (PAS domain)"/>
    <property type="match status" value="1"/>
</dbReference>
<keyword evidence="6 10" id="KW-0418">Kinase</keyword>